<dbReference type="Gene3D" id="3.90.180.10">
    <property type="entry name" value="Medium-chain alcohol dehydrogenases, catalytic domain"/>
    <property type="match status" value="1"/>
</dbReference>
<dbReference type="InterPro" id="IPR036291">
    <property type="entry name" value="NAD(P)-bd_dom_sf"/>
</dbReference>
<evidence type="ECO:0000256" key="1">
    <source>
        <dbReference type="ARBA" id="ARBA00001947"/>
    </source>
</evidence>
<gene>
    <name evidence="12" type="primary">adhD2</name>
    <name evidence="12" type="ORF">HMPREF0591_3109</name>
</gene>
<proteinExistence type="inferred from homology"/>
<dbReference type="PANTHER" id="PTHR43880">
    <property type="entry name" value="ALCOHOL DEHYDROGENASE"/>
    <property type="match status" value="1"/>
</dbReference>
<dbReference type="SUPFAM" id="SSF50129">
    <property type="entry name" value="GroES-like"/>
    <property type="match status" value="2"/>
</dbReference>
<evidence type="ECO:0000256" key="4">
    <source>
        <dbReference type="ARBA" id="ARBA00022723"/>
    </source>
</evidence>
<keyword evidence="5 10" id="KW-0862">Zinc</keyword>
<comment type="cofactor">
    <cofactor evidence="1 10">
        <name>Zn(2+)</name>
        <dbReference type="ChEBI" id="CHEBI:29105"/>
    </cofactor>
</comment>
<keyword evidence="6 12" id="KW-0560">Oxidoreductase</keyword>
<dbReference type="GO" id="GO:0051903">
    <property type="term" value="F:S-(hydroxymethyl)glutathione dehydrogenase [NAD(P)+] activity"/>
    <property type="evidence" value="ECO:0007669"/>
    <property type="project" value="TreeGrafter"/>
</dbReference>
<dbReference type="Gene3D" id="3.40.50.720">
    <property type="entry name" value="NAD(P)-binding Rossmann-like Domain"/>
    <property type="match status" value="1"/>
</dbReference>
<dbReference type="AlphaFoldDB" id="D5PAB5"/>
<accession>D5PAB5</accession>
<evidence type="ECO:0000256" key="7">
    <source>
        <dbReference type="ARBA" id="ARBA00023027"/>
    </source>
</evidence>
<keyword evidence="7" id="KW-0520">NAD</keyword>
<dbReference type="GO" id="GO:0008270">
    <property type="term" value="F:zinc ion binding"/>
    <property type="evidence" value="ECO:0007669"/>
    <property type="project" value="InterPro"/>
</dbReference>
<evidence type="ECO:0000256" key="3">
    <source>
        <dbReference type="ARBA" id="ARBA00013190"/>
    </source>
</evidence>
<comment type="caution">
    <text evidence="12">The sequence shown here is derived from an EMBL/GenBank/DDBJ whole genome shotgun (WGS) entry which is preliminary data.</text>
</comment>
<dbReference type="CDD" id="cd08279">
    <property type="entry name" value="Zn_ADH_class_III"/>
    <property type="match status" value="1"/>
</dbReference>
<keyword evidence="4 10" id="KW-0479">Metal-binding</keyword>
<evidence type="ECO:0000256" key="2">
    <source>
        <dbReference type="ARBA" id="ARBA00008072"/>
    </source>
</evidence>
<dbReference type="Pfam" id="PF08240">
    <property type="entry name" value="ADH_N"/>
    <property type="match status" value="1"/>
</dbReference>
<dbReference type="InterPro" id="IPR002328">
    <property type="entry name" value="ADH_Zn_CS"/>
</dbReference>
<dbReference type="InterPro" id="IPR011032">
    <property type="entry name" value="GroES-like_sf"/>
</dbReference>
<dbReference type="SUPFAM" id="SSF51735">
    <property type="entry name" value="NAD(P)-binding Rossmann-fold domains"/>
    <property type="match status" value="1"/>
</dbReference>
<evidence type="ECO:0000256" key="5">
    <source>
        <dbReference type="ARBA" id="ARBA00022833"/>
    </source>
</evidence>
<evidence type="ECO:0000313" key="12">
    <source>
        <dbReference type="EMBL" id="EFG76968.1"/>
    </source>
</evidence>
<dbReference type="SMART" id="SM00829">
    <property type="entry name" value="PKS_ER"/>
    <property type="match status" value="1"/>
</dbReference>
<dbReference type="NCBIfam" id="TIGR03989">
    <property type="entry name" value="Rxyl_3153"/>
    <property type="match status" value="1"/>
</dbReference>
<dbReference type="Proteomes" id="UP000003653">
    <property type="component" value="Unassembled WGS sequence"/>
</dbReference>
<organism evidence="12 13">
    <name type="scientific">Mycobacterium parascrofulaceum ATCC BAA-614</name>
    <dbReference type="NCBI Taxonomy" id="525368"/>
    <lineage>
        <taxon>Bacteria</taxon>
        <taxon>Bacillati</taxon>
        <taxon>Actinomycetota</taxon>
        <taxon>Actinomycetes</taxon>
        <taxon>Mycobacteriales</taxon>
        <taxon>Mycobacteriaceae</taxon>
        <taxon>Mycobacterium</taxon>
        <taxon>Mycobacterium simiae complex</taxon>
    </lineage>
</organism>
<dbReference type="GO" id="GO:0005829">
    <property type="term" value="C:cytosol"/>
    <property type="evidence" value="ECO:0007669"/>
    <property type="project" value="TreeGrafter"/>
</dbReference>
<dbReference type="InterPro" id="IPR013154">
    <property type="entry name" value="ADH-like_N"/>
</dbReference>
<dbReference type="PROSITE" id="PS00059">
    <property type="entry name" value="ADH_ZINC"/>
    <property type="match status" value="1"/>
</dbReference>
<dbReference type="eggNOG" id="COG1062">
    <property type="taxonomic scope" value="Bacteria"/>
</dbReference>
<dbReference type="EMBL" id="ADNV01000235">
    <property type="protein sequence ID" value="EFG76968.1"/>
    <property type="molecule type" value="Genomic_DNA"/>
</dbReference>
<dbReference type="InterPro" id="IPR020843">
    <property type="entry name" value="ER"/>
</dbReference>
<dbReference type="Pfam" id="PF00107">
    <property type="entry name" value="ADH_zinc_N"/>
    <property type="match status" value="1"/>
</dbReference>
<name>D5PAB5_9MYCO</name>
<evidence type="ECO:0000256" key="6">
    <source>
        <dbReference type="ARBA" id="ARBA00023002"/>
    </source>
</evidence>
<comment type="catalytic activity">
    <reaction evidence="9">
        <text>a primary alcohol + NAD(+) = an aldehyde + NADH + H(+)</text>
        <dbReference type="Rhea" id="RHEA:10736"/>
        <dbReference type="ChEBI" id="CHEBI:15378"/>
        <dbReference type="ChEBI" id="CHEBI:15734"/>
        <dbReference type="ChEBI" id="CHEBI:17478"/>
        <dbReference type="ChEBI" id="CHEBI:57540"/>
        <dbReference type="ChEBI" id="CHEBI:57945"/>
        <dbReference type="EC" id="1.1.1.1"/>
    </reaction>
</comment>
<dbReference type="GO" id="GO:0046294">
    <property type="term" value="P:formaldehyde catabolic process"/>
    <property type="evidence" value="ECO:0007669"/>
    <property type="project" value="TreeGrafter"/>
</dbReference>
<sequence length="390" mass="40999">MKCQAAVIRGVGRDWEIREIELDPPRNGEVLVRMAVAGICHSDDHLFTGDVVPTPEALAASGQPAPDWFPLLGGHEGAGVVEEVGPNVSTVQPGDRVALSFIPACGNCRFCVNGQSYICDIGASLFVREMPTDGTCRRHLGEEDLLAYGQLGTFAEYAVLSERSVIKIGDAIPFHAASLVSCGVSTGWGSATVSAGTEPGDTVVVIGTGGVGMNALQGARAVGAKYVVAVDPVDSKRDSAKLFGATHTAASAGEAIPLVRDITAGVMADRVVVSPGVVHVDLIPAAMALLRKGGICVLTGITPFTEPPVPLVLQEMTLSAKQLRGALYGGMNPRTSVPMLLSLYQAGELKLDELVTRHYRLDEINDAFTDLREGRNIRGIIEFDTIKTGG</sequence>
<dbReference type="GO" id="GO:0004022">
    <property type="term" value="F:alcohol dehydrogenase (NAD+) activity"/>
    <property type="evidence" value="ECO:0007669"/>
    <property type="project" value="UniProtKB-EC"/>
</dbReference>
<comment type="catalytic activity">
    <reaction evidence="8">
        <text>a secondary alcohol + NAD(+) = a ketone + NADH + H(+)</text>
        <dbReference type="Rhea" id="RHEA:10740"/>
        <dbReference type="ChEBI" id="CHEBI:15378"/>
        <dbReference type="ChEBI" id="CHEBI:17087"/>
        <dbReference type="ChEBI" id="CHEBI:35681"/>
        <dbReference type="ChEBI" id="CHEBI:57540"/>
        <dbReference type="ChEBI" id="CHEBI:57945"/>
        <dbReference type="EC" id="1.1.1.1"/>
    </reaction>
</comment>
<comment type="similarity">
    <text evidence="2 10">Belongs to the zinc-containing alcohol dehydrogenase family.</text>
</comment>
<evidence type="ECO:0000256" key="10">
    <source>
        <dbReference type="RuleBase" id="RU361277"/>
    </source>
</evidence>
<feature type="domain" description="Enoyl reductase (ER)" evidence="11">
    <location>
        <begin position="12"/>
        <end position="381"/>
    </location>
</feature>
<evidence type="ECO:0000259" key="11">
    <source>
        <dbReference type="SMART" id="SM00829"/>
    </source>
</evidence>
<dbReference type="PANTHER" id="PTHR43880:SF12">
    <property type="entry name" value="ALCOHOL DEHYDROGENASE CLASS-3"/>
    <property type="match status" value="1"/>
</dbReference>
<dbReference type="InterPro" id="IPR013149">
    <property type="entry name" value="ADH-like_C"/>
</dbReference>
<evidence type="ECO:0000256" key="9">
    <source>
        <dbReference type="ARBA" id="ARBA00049243"/>
    </source>
</evidence>
<dbReference type="EC" id="1.1.1.1" evidence="3"/>
<keyword evidence="13" id="KW-1185">Reference proteome</keyword>
<reference evidence="12 13" key="1">
    <citation type="submission" date="2010-04" db="EMBL/GenBank/DDBJ databases">
        <authorList>
            <person name="Muzny D."/>
            <person name="Qin X."/>
            <person name="Deng J."/>
            <person name="Jiang H."/>
            <person name="Liu Y."/>
            <person name="Qu J."/>
            <person name="Song X.-Z."/>
            <person name="Zhang L."/>
            <person name="Thornton R."/>
            <person name="Coyle M."/>
            <person name="Francisco L."/>
            <person name="Jackson L."/>
            <person name="Javaid M."/>
            <person name="Korchina V."/>
            <person name="Kovar C."/>
            <person name="Mata R."/>
            <person name="Mathew T."/>
            <person name="Ngo R."/>
            <person name="Nguyen L."/>
            <person name="Nguyen N."/>
            <person name="Okwuonu G."/>
            <person name="Ongeri F."/>
            <person name="Pham C."/>
            <person name="Simmons D."/>
            <person name="Wilczek-Boney K."/>
            <person name="Hale W."/>
            <person name="Jakkamsetti A."/>
            <person name="Pham P."/>
            <person name="Ruth R."/>
            <person name="San Lucas F."/>
            <person name="Warren J."/>
            <person name="Zhang J."/>
            <person name="Zhao Z."/>
            <person name="Zhou C."/>
            <person name="Zhu D."/>
            <person name="Lee S."/>
            <person name="Bess C."/>
            <person name="Blankenburg K."/>
            <person name="Forbes L."/>
            <person name="Fu Q."/>
            <person name="Gubbala S."/>
            <person name="Hirani K."/>
            <person name="Jayaseelan J.C."/>
            <person name="Lara F."/>
            <person name="Munidasa M."/>
            <person name="Palculict T."/>
            <person name="Patil S."/>
            <person name="Pu L.-L."/>
            <person name="Saada N."/>
            <person name="Tang L."/>
            <person name="Weissenberger G."/>
            <person name="Zhu Y."/>
            <person name="Hemphill L."/>
            <person name="Shang Y."/>
            <person name="Youmans B."/>
            <person name="Ayvaz T."/>
            <person name="Ross M."/>
            <person name="Santibanez J."/>
            <person name="Aqrawi P."/>
            <person name="Gross S."/>
            <person name="Joshi V."/>
            <person name="Fowler G."/>
            <person name="Nazareth L."/>
            <person name="Reid J."/>
            <person name="Worley K."/>
            <person name="Petrosino J."/>
            <person name="Highlander S."/>
            <person name="Gibbs R."/>
        </authorList>
    </citation>
    <scope>NUCLEOTIDE SEQUENCE [LARGE SCALE GENOMIC DNA]</scope>
    <source>
        <strain evidence="12 13">ATCC BAA-614</strain>
    </source>
</reference>
<protein>
    <recommendedName>
        <fullName evidence="3">alcohol dehydrogenase</fullName>
        <ecNumber evidence="3">1.1.1.1</ecNumber>
    </recommendedName>
</protein>
<dbReference type="InterPro" id="IPR023921">
    <property type="entry name" value="ADH_Zn_actinomycetes"/>
</dbReference>
<evidence type="ECO:0000256" key="8">
    <source>
        <dbReference type="ARBA" id="ARBA00049164"/>
    </source>
</evidence>
<dbReference type="HOGENOM" id="CLU_026673_14_1_11"/>
<evidence type="ECO:0000313" key="13">
    <source>
        <dbReference type="Proteomes" id="UP000003653"/>
    </source>
</evidence>